<dbReference type="EMBL" id="JBEDUW010000007">
    <property type="protein sequence ID" value="KAK9912866.1"/>
    <property type="molecule type" value="Genomic_DNA"/>
</dbReference>
<proteinExistence type="predicted"/>
<keyword evidence="11" id="KW-1185">Reference proteome</keyword>
<keyword evidence="4" id="KW-0862">Zinc</keyword>
<keyword evidence="2" id="KW-0479">Metal-binding</keyword>
<dbReference type="PANTHER" id="PTHR32166:SF74">
    <property type="entry name" value="OS05G0256350 PROTEIN"/>
    <property type="match status" value="1"/>
</dbReference>
<feature type="region of interest" description="Disordered" evidence="8">
    <location>
        <begin position="704"/>
        <end position="757"/>
    </location>
</feature>
<evidence type="ECO:0000256" key="6">
    <source>
        <dbReference type="ARBA" id="ARBA00023242"/>
    </source>
</evidence>
<dbReference type="InterPro" id="IPR007021">
    <property type="entry name" value="DUF659"/>
</dbReference>
<gene>
    <name evidence="10" type="ORF">M0R45_036700</name>
</gene>
<dbReference type="InterPro" id="IPR003656">
    <property type="entry name" value="Znf_BED"/>
</dbReference>
<dbReference type="GO" id="GO:0008270">
    <property type="term" value="F:zinc ion binding"/>
    <property type="evidence" value="ECO:0007669"/>
    <property type="project" value="UniProtKB-KW"/>
</dbReference>
<evidence type="ECO:0000256" key="2">
    <source>
        <dbReference type="ARBA" id="ARBA00022723"/>
    </source>
</evidence>
<dbReference type="GO" id="GO:0046983">
    <property type="term" value="F:protein dimerization activity"/>
    <property type="evidence" value="ECO:0007669"/>
    <property type="project" value="InterPro"/>
</dbReference>
<evidence type="ECO:0000313" key="11">
    <source>
        <dbReference type="Proteomes" id="UP001457282"/>
    </source>
</evidence>
<organism evidence="10 11">
    <name type="scientific">Rubus argutus</name>
    <name type="common">Southern blackberry</name>
    <dbReference type="NCBI Taxonomy" id="59490"/>
    <lineage>
        <taxon>Eukaryota</taxon>
        <taxon>Viridiplantae</taxon>
        <taxon>Streptophyta</taxon>
        <taxon>Embryophyta</taxon>
        <taxon>Tracheophyta</taxon>
        <taxon>Spermatophyta</taxon>
        <taxon>Magnoliopsida</taxon>
        <taxon>eudicotyledons</taxon>
        <taxon>Gunneridae</taxon>
        <taxon>Pentapetalae</taxon>
        <taxon>rosids</taxon>
        <taxon>fabids</taxon>
        <taxon>Rosales</taxon>
        <taxon>Rosaceae</taxon>
        <taxon>Rosoideae</taxon>
        <taxon>Rosoideae incertae sedis</taxon>
        <taxon>Rubus</taxon>
    </lineage>
</organism>
<name>A0AAW1W053_RUBAR</name>
<dbReference type="AlphaFoldDB" id="A0AAW1W053"/>
<keyword evidence="5" id="KW-0238">DNA-binding</keyword>
<accession>A0AAW1W053</accession>
<dbReference type="Pfam" id="PF04937">
    <property type="entry name" value="DUF659"/>
    <property type="match status" value="1"/>
</dbReference>
<dbReference type="SUPFAM" id="SSF53098">
    <property type="entry name" value="Ribonuclease H-like"/>
    <property type="match status" value="1"/>
</dbReference>
<keyword evidence="3 7" id="KW-0863">Zinc-finger</keyword>
<evidence type="ECO:0000313" key="10">
    <source>
        <dbReference type="EMBL" id="KAK9912866.1"/>
    </source>
</evidence>
<comment type="caution">
    <text evidence="10">The sequence shown here is derived from an EMBL/GenBank/DDBJ whole genome shotgun (WGS) entry which is preliminary data.</text>
</comment>
<evidence type="ECO:0000259" key="9">
    <source>
        <dbReference type="PROSITE" id="PS50808"/>
    </source>
</evidence>
<dbReference type="Pfam" id="PF05699">
    <property type="entry name" value="Dimer_Tnp_hAT"/>
    <property type="match status" value="1"/>
</dbReference>
<dbReference type="GO" id="GO:0003677">
    <property type="term" value="F:DNA binding"/>
    <property type="evidence" value="ECO:0007669"/>
    <property type="project" value="UniProtKB-KW"/>
</dbReference>
<evidence type="ECO:0000256" key="1">
    <source>
        <dbReference type="ARBA" id="ARBA00004123"/>
    </source>
</evidence>
<dbReference type="InterPro" id="IPR012337">
    <property type="entry name" value="RNaseH-like_sf"/>
</dbReference>
<evidence type="ECO:0000256" key="5">
    <source>
        <dbReference type="ARBA" id="ARBA00023125"/>
    </source>
</evidence>
<protein>
    <recommendedName>
        <fullName evidence="9">BED-type domain-containing protein</fullName>
    </recommendedName>
</protein>
<reference evidence="10 11" key="1">
    <citation type="journal article" date="2023" name="G3 (Bethesda)">
        <title>A chromosome-length genome assembly and annotation of blackberry (Rubus argutus, cv. 'Hillquist').</title>
        <authorList>
            <person name="Bruna T."/>
            <person name="Aryal R."/>
            <person name="Dudchenko O."/>
            <person name="Sargent D.J."/>
            <person name="Mead D."/>
            <person name="Buti M."/>
            <person name="Cavallini A."/>
            <person name="Hytonen T."/>
            <person name="Andres J."/>
            <person name="Pham M."/>
            <person name="Weisz D."/>
            <person name="Mascagni F."/>
            <person name="Usai G."/>
            <person name="Natali L."/>
            <person name="Bassil N."/>
            <person name="Fernandez G.E."/>
            <person name="Lomsadze A."/>
            <person name="Armour M."/>
            <person name="Olukolu B."/>
            <person name="Poorten T."/>
            <person name="Britton C."/>
            <person name="Davik J."/>
            <person name="Ashrafi H."/>
            <person name="Aiden E.L."/>
            <person name="Borodovsky M."/>
            <person name="Worthington M."/>
        </authorList>
    </citation>
    <scope>NUCLEOTIDE SEQUENCE [LARGE SCALE GENOMIC DNA]</scope>
    <source>
        <strain evidence="10">PI 553951</strain>
    </source>
</reference>
<comment type="subcellular location">
    <subcellularLocation>
        <location evidence="1">Nucleus</location>
    </subcellularLocation>
</comment>
<sequence>MSEKGEDRKDKAWKYTKKTEGEKYFRCVFCNQTCSGTISRLKHHLAGTPGGMKACNKVPAEVKKEYQILLKGFKDDKNKRSIMLREIGAGIGGGNDEEFVSNQSGGAQPKTVGPLDKFVFSEPRQTTMNEAYKKELRKDICRRIGRFIFSKALPFNTVNDPFWLPMVEGIASFGVGFKPPSMHELRTWILKEEVEDIDTYLLVHKKAWKQYGCSIMSDGWTDGKNRVLINFLINSPAGTWFLKSIDASGSIKNGSLMLKYLDDVVNEVGEENVVQIITDNASNYKNAGTRLMEKRERLWWTPCAAHCIDLMLEDISKLTVYDQTIKSAKQVVKFIYGHTWVLSLMREFTSNKEIIRPAITRFATSFLTLQSIYKQKQPLQMMFNSKQWCEGPFVKSHEAINVRAIVLFQRGFWSDISFCIKGVLPLVCVLREVDSELRPAMGYIYELMDAAKEKIAFNLQRNIRHYQPIWNKIDARWTPQLHQPLHAAGYYLNPQFRYEENFSNVCEVKKGLYDCMDRMMPFDDRLKADIQLEMYDKCMGDFGSRLAIHSRKIRSPASWWERFGEQTPELTKFAIRVLSLTCSASGCERNWSTFQSIHTKKRNRLEHKRLNALVYVKYNSLLRERNIRRNAKKLDPILVEEIDSDDEWIAEVDDPIFPSDLSWLENDIFEVDAIRNVPIECYEQQLSTRVPIRVEPLEEPILNDEPILDGEPILDDELNLDDEPNLDDHNIHASYSPPSRRRNPNDDNSSMGRPKKKMKRLDMLLRNEENVNHQIEDLTLPSRTNALDNDDGDDMYDIQVCVDGYEDE</sequence>
<evidence type="ECO:0000256" key="4">
    <source>
        <dbReference type="ARBA" id="ARBA00022833"/>
    </source>
</evidence>
<feature type="domain" description="BED-type" evidence="9">
    <location>
        <begin position="7"/>
        <end position="62"/>
    </location>
</feature>
<evidence type="ECO:0000256" key="7">
    <source>
        <dbReference type="PROSITE-ProRule" id="PRU00027"/>
    </source>
</evidence>
<dbReference type="PANTHER" id="PTHR32166">
    <property type="entry name" value="OSJNBA0013A04.12 PROTEIN"/>
    <property type="match status" value="1"/>
</dbReference>
<dbReference type="GO" id="GO:0005634">
    <property type="term" value="C:nucleus"/>
    <property type="evidence" value="ECO:0007669"/>
    <property type="project" value="UniProtKB-SubCell"/>
</dbReference>
<keyword evidence="6" id="KW-0539">Nucleus</keyword>
<evidence type="ECO:0000256" key="3">
    <source>
        <dbReference type="ARBA" id="ARBA00022771"/>
    </source>
</evidence>
<dbReference type="InterPro" id="IPR008906">
    <property type="entry name" value="HATC_C_dom"/>
</dbReference>
<evidence type="ECO:0000256" key="8">
    <source>
        <dbReference type="SAM" id="MobiDB-lite"/>
    </source>
</evidence>
<dbReference type="Proteomes" id="UP001457282">
    <property type="component" value="Unassembled WGS sequence"/>
</dbReference>
<dbReference type="PROSITE" id="PS50808">
    <property type="entry name" value="ZF_BED"/>
    <property type="match status" value="1"/>
</dbReference>
<feature type="compositionally biased region" description="Acidic residues" evidence="8">
    <location>
        <begin position="704"/>
        <end position="725"/>
    </location>
</feature>